<dbReference type="EMBL" id="FNAY01000006">
    <property type="protein sequence ID" value="SDF07120.1"/>
    <property type="molecule type" value="Genomic_DNA"/>
</dbReference>
<gene>
    <name evidence="3" type="ORF">SAMN04244550_01643</name>
</gene>
<proteinExistence type="predicted"/>
<dbReference type="PANTHER" id="PTHR36180">
    <property type="entry name" value="DNA-BINDING PROTEIN-RELATED-RELATED"/>
    <property type="match status" value="1"/>
</dbReference>
<dbReference type="AlphaFoldDB" id="A0A1G7I2Y9"/>
<dbReference type="RefSeq" id="WP_074553502.1">
    <property type="nucleotide sequence ID" value="NZ_CP119563.1"/>
</dbReference>
<accession>A0A1G7I2Y9</accession>
<dbReference type="OrthoDB" id="9808959at2"/>
<evidence type="ECO:0000259" key="2">
    <source>
        <dbReference type="PROSITE" id="PS51750"/>
    </source>
</evidence>
<organism evidence="3 4">
    <name type="scientific">Rhodobacter capsulatus</name>
    <name type="common">Rhodopseudomonas capsulata</name>
    <dbReference type="NCBI Taxonomy" id="1061"/>
    <lineage>
        <taxon>Bacteria</taxon>
        <taxon>Pseudomonadati</taxon>
        <taxon>Pseudomonadota</taxon>
        <taxon>Alphaproteobacteria</taxon>
        <taxon>Rhodobacterales</taxon>
        <taxon>Rhodobacter group</taxon>
        <taxon>Rhodobacter</taxon>
    </lineage>
</organism>
<dbReference type="Pfam" id="PF02498">
    <property type="entry name" value="Bro-N"/>
    <property type="match status" value="1"/>
</dbReference>
<name>A0A1G7I2Y9_RHOCA</name>
<dbReference type="PANTHER" id="PTHR36180:SF2">
    <property type="entry name" value="BRO FAMILY PROTEIN"/>
    <property type="match status" value="1"/>
</dbReference>
<feature type="region of interest" description="Disordered" evidence="1">
    <location>
        <begin position="201"/>
        <end position="236"/>
    </location>
</feature>
<feature type="compositionally biased region" description="Basic and acidic residues" evidence="1">
    <location>
        <begin position="226"/>
        <end position="236"/>
    </location>
</feature>
<reference evidence="3 4" key="1">
    <citation type="submission" date="2016-10" db="EMBL/GenBank/DDBJ databases">
        <authorList>
            <person name="de Groot N.N."/>
        </authorList>
    </citation>
    <scope>NUCLEOTIDE SEQUENCE [LARGE SCALE GENOMIC DNA]</scope>
    <source>
        <strain evidence="4">DSM 938 / 37b4</strain>
    </source>
</reference>
<dbReference type="Proteomes" id="UP000183812">
    <property type="component" value="Unassembled WGS sequence"/>
</dbReference>
<dbReference type="SMART" id="SM01040">
    <property type="entry name" value="Bro-N"/>
    <property type="match status" value="1"/>
</dbReference>
<sequence>MNAIAPIATVGIGIGIGKSFDLNTFTYNGIALRVFPDDAGKPWFVAADIIRCLGLDASKGTTNFVQSLGADECLRRSPDTLKGFQGKRVRAVNIVSESGLYKIILRAQRSNPAAKDVQDWVTKEVLPRIRRDGAYIMGEEKVATGEDCAGGSKEAHTEPPCAAPYGPRRNRRRPIGGALRCPGGVLGRSIGAGSPVRFNFPLPLDTPTPSLQSVNVNNHPKRKRHNEPEHHPPYRG</sequence>
<feature type="region of interest" description="Disordered" evidence="1">
    <location>
        <begin position="147"/>
        <end position="176"/>
    </location>
</feature>
<evidence type="ECO:0000313" key="3">
    <source>
        <dbReference type="EMBL" id="SDF07120.1"/>
    </source>
</evidence>
<evidence type="ECO:0000313" key="4">
    <source>
        <dbReference type="Proteomes" id="UP000183812"/>
    </source>
</evidence>
<protein>
    <submittedName>
        <fullName evidence="3">BRO family, N-terminal domain</fullName>
    </submittedName>
</protein>
<feature type="domain" description="Bro-N" evidence="2">
    <location>
        <begin position="19"/>
        <end position="133"/>
    </location>
</feature>
<dbReference type="PROSITE" id="PS51750">
    <property type="entry name" value="BRO_N"/>
    <property type="match status" value="1"/>
</dbReference>
<evidence type="ECO:0000256" key="1">
    <source>
        <dbReference type="SAM" id="MobiDB-lite"/>
    </source>
</evidence>
<dbReference type="InterPro" id="IPR003497">
    <property type="entry name" value="BRO_N_domain"/>
</dbReference>
<feature type="compositionally biased region" description="Polar residues" evidence="1">
    <location>
        <begin position="207"/>
        <end position="218"/>
    </location>
</feature>